<gene>
    <name evidence="1" type="ORF">LOY88_005926</name>
</gene>
<accession>A0ACB8UPS2</accession>
<dbReference type="EMBL" id="JALBCA010000118">
    <property type="protein sequence ID" value="KAI2382557.1"/>
    <property type="molecule type" value="Genomic_DNA"/>
</dbReference>
<reference evidence="1" key="1">
    <citation type="journal article" date="2022" name="bioRxiv">
        <title>Population genetic analysis of Ophidiomyces ophidiicola, the causative agent of snake fungal disease, indicates recent introductions to the USA.</title>
        <authorList>
            <person name="Ladner J.T."/>
            <person name="Palmer J.M."/>
            <person name="Ettinger C.L."/>
            <person name="Stajich J.E."/>
            <person name="Farrell T.M."/>
            <person name="Glorioso B.M."/>
            <person name="Lawson B."/>
            <person name="Price S.J."/>
            <person name="Stengle A.G."/>
            <person name="Grear D.A."/>
            <person name="Lorch J.M."/>
        </authorList>
    </citation>
    <scope>NUCLEOTIDE SEQUENCE</scope>
    <source>
        <strain evidence="1">NWHC 24266-5</strain>
    </source>
</reference>
<protein>
    <submittedName>
        <fullName evidence="1">Uncharacterized protein</fullName>
    </submittedName>
</protein>
<evidence type="ECO:0000313" key="1">
    <source>
        <dbReference type="EMBL" id="KAI2382557.1"/>
    </source>
</evidence>
<organism evidence="1">
    <name type="scientific">Ophidiomyces ophidiicola</name>
    <dbReference type="NCBI Taxonomy" id="1387563"/>
    <lineage>
        <taxon>Eukaryota</taxon>
        <taxon>Fungi</taxon>
        <taxon>Dikarya</taxon>
        <taxon>Ascomycota</taxon>
        <taxon>Pezizomycotina</taxon>
        <taxon>Eurotiomycetes</taxon>
        <taxon>Eurotiomycetidae</taxon>
        <taxon>Onygenales</taxon>
        <taxon>Onygenaceae</taxon>
        <taxon>Ophidiomyces</taxon>
    </lineage>
</organism>
<proteinExistence type="predicted"/>
<name>A0ACB8UPS2_9EURO</name>
<sequence length="491" mass="54392">MAPQSWHGQRKASENRLPRYCPKSPHAVSKKHIYRRSPPLWRRKWDSWRPNRLSHRHTRLEPLFSSLSVKDRSSGSDKSQHSLEKPPLLAPNAREQSFFEITNGTFDIHRKAPSPKNYDNLKAAGSFEIVSSDSDPQAVPLVSPFGKKINPTPVTSSFGRPTPLCHSSSRRHCLRTSREMGTPSPAVFLTSSKPAAFGSQLEPVLDEMATLLQLIQQNPGRSKELLRVVSEYLHEHPKKQQENKKWFSRRLQQHLSPVAPLVATIPGGGDSPPHGPSDAFRGHMVDRPCINTVALSSCASGMTTRSVSAIPEIIQPMPQMPQTPVLKPRSLADDDDDDDKTISGPSRLSDRMSELNLSSQEDSADTSPCCPGVGHSCDHWLASYYHTLATLSPSTLSPEDWQAIHAVFPHSPESVQSMDLNEESSWPHSNGNSSHNTDHIESTEMHSGDNRVFQEQNNGKGNSGTITPASGHVHSPATKPYNNHLAYQFLS</sequence>
<comment type="caution">
    <text evidence="1">The sequence shown here is derived from an EMBL/GenBank/DDBJ whole genome shotgun (WGS) entry which is preliminary data.</text>
</comment>